<evidence type="ECO:0000313" key="6">
    <source>
        <dbReference type="EMBL" id="RUO24995.1"/>
    </source>
</evidence>
<dbReference type="SFLD" id="SFLDG01135">
    <property type="entry name" value="C1.5.6:_HAD__Beta-PGM__Phospha"/>
    <property type="match status" value="1"/>
</dbReference>
<protein>
    <submittedName>
        <fullName evidence="5">Phosphoglycolate phosphatase</fullName>
    </submittedName>
</protein>
<dbReference type="NCBIfam" id="TIGR01509">
    <property type="entry name" value="HAD-SF-IA-v3"/>
    <property type="match status" value="1"/>
</dbReference>
<keyword evidence="3" id="KW-0460">Magnesium</keyword>
<dbReference type="EMBL" id="PIPK01000004">
    <property type="protein sequence ID" value="RUO24995.1"/>
    <property type="molecule type" value="Genomic_DNA"/>
</dbReference>
<dbReference type="RefSeq" id="WP_111568942.1">
    <property type="nucleotide sequence ID" value="NZ_PIPK01000004.1"/>
</dbReference>
<evidence type="ECO:0000313" key="7">
    <source>
        <dbReference type="Proteomes" id="UP000249203"/>
    </source>
</evidence>
<dbReference type="InterPro" id="IPR036412">
    <property type="entry name" value="HAD-like_sf"/>
</dbReference>
<dbReference type="OrthoDB" id="9776368at2"/>
<dbReference type="GO" id="GO:0005829">
    <property type="term" value="C:cytosol"/>
    <property type="evidence" value="ECO:0007669"/>
    <property type="project" value="TreeGrafter"/>
</dbReference>
<dbReference type="Gene3D" id="1.10.150.240">
    <property type="entry name" value="Putative phosphatase, domain 2"/>
    <property type="match status" value="1"/>
</dbReference>
<reference evidence="5 7" key="2">
    <citation type="submission" date="2018-06" db="EMBL/GenBank/DDBJ databases">
        <title>Genomic Encyclopedia of Type Strains, Phase III (KMG-III): the genomes of soil and plant-associated and newly described type strains.</title>
        <authorList>
            <person name="Whitman W."/>
        </authorList>
    </citation>
    <scope>NUCLEOTIDE SEQUENCE [LARGE SCALE GENOMIC DNA]</scope>
    <source>
        <strain evidence="5 7">CGMCC 1.15366</strain>
    </source>
</reference>
<keyword evidence="4" id="KW-0119">Carbohydrate metabolism</keyword>
<keyword evidence="1" id="KW-0479">Metal-binding</keyword>
<comment type="caution">
    <text evidence="5">The sequence shown here is derived from an EMBL/GenBank/DDBJ whole genome shotgun (WGS) entry which is preliminary data.</text>
</comment>
<accession>A0A327X0Y1</accession>
<keyword evidence="2" id="KW-0378">Hydrolase</keyword>
<evidence type="ECO:0000256" key="2">
    <source>
        <dbReference type="ARBA" id="ARBA00022801"/>
    </source>
</evidence>
<dbReference type="Gene3D" id="3.40.50.1000">
    <property type="entry name" value="HAD superfamily/HAD-like"/>
    <property type="match status" value="1"/>
</dbReference>
<dbReference type="InterPro" id="IPR023214">
    <property type="entry name" value="HAD_sf"/>
</dbReference>
<dbReference type="EMBL" id="QLMD01000004">
    <property type="protein sequence ID" value="RAJ98848.1"/>
    <property type="molecule type" value="Genomic_DNA"/>
</dbReference>
<dbReference type="FunFam" id="3.40.50.1000:FF:000022">
    <property type="entry name" value="Phosphoglycolate phosphatase"/>
    <property type="match status" value="1"/>
</dbReference>
<reference evidence="6 8" key="1">
    <citation type="journal article" date="2018" name="Front. Microbiol.">
        <title>Genome-Based Analysis Reveals the Taxonomy and Diversity of the Family Idiomarinaceae.</title>
        <authorList>
            <person name="Liu Y."/>
            <person name="Lai Q."/>
            <person name="Shao Z."/>
        </authorList>
    </citation>
    <scope>NUCLEOTIDE SEQUENCE [LARGE SCALE GENOMIC DNA]</scope>
    <source>
        <strain evidence="6 8">CF12-14</strain>
    </source>
</reference>
<dbReference type="SFLD" id="SFLDG01129">
    <property type="entry name" value="C1.5:_HAD__Beta-PGM__Phosphata"/>
    <property type="match status" value="1"/>
</dbReference>
<name>A0A327X0Y1_9GAMM</name>
<dbReference type="SUPFAM" id="SSF56784">
    <property type="entry name" value="HAD-like"/>
    <property type="match status" value="1"/>
</dbReference>
<dbReference type="GO" id="GO:0008967">
    <property type="term" value="F:phosphoglycolate phosphatase activity"/>
    <property type="evidence" value="ECO:0007669"/>
    <property type="project" value="TreeGrafter"/>
</dbReference>
<dbReference type="PANTHER" id="PTHR43434">
    <property type="entry name" value="PHOSPHOGLYCOLATE PHOSPHATASE"/>
    <property type="match status" value="1"/>
</dbReference>
<keyword evidence="8" id="KW-1185">Reference proteome</keyword>
<dbReference type="InterPro" id="IPR041492">
    <property type="entry name" value="HAD_2"/>
</dbReference>
<dbReference type="PANTHER" id="PTHR43434:SF23">
    <property type="entry name" value="PHOSPHOGLYCOLATE PHOSPHATASE"/>
    <property type="match status" value="1"/>
</dbReference>
<dbReference type="Proteomes" id="UP000287865">
    <property type="component" value="Unassembled WGS sequence"/>
</dbReference>
<evidence type="ECO:0000313" key="5">
    <source>
        <dbReference type="EMBL" id="RAJ98848.1"/>
    </source>
</evidence>
<dbReference type="PRINTS" id="PR00413">
    <property type="entry name" value="HADHALOGNASE"/>
</dbReference>
<dbReference type="NCBIfam" id="TIGR01549">
    <property type="entry name" value="HAD-SF-IA-v1"/>
    <property type="match status" value="1"/>
</dbReference>
<evidence type="ECO:0000256" key="3">
    <source>
        <dbReference type="ARBA" id="ARBA00022842"/>
    </source>
</evidence>
<organism evidence="5 7">
    <name type="scientific">Aliidiomarina maris</name>
    <dbReference type="NCBI Taxonomy" id="531312"/>
    <lineage>
        <taxon>Bacteria</taxon>
        <taxon>Pseudomonadati</taxon>
        <taxon>Pseudomonadota</taxon>
        <taxon>Gammaproteobacteria</taxon>
        <taxon>Alteromonadales</taxon>
        <taxon>Idiomarinaceae</taxon>
        <taxon>Aliidiomarina</taxon>
    </lineage>
</organism>
<dbReference type="GO" id="GO:0006281">
    <property type="term" value="P:DNA repair"/>
    <property type="evidence" value="ECO:0007669"/>
    <property type="project" value="TreeGrafter"/>
</dbReference>
<evidence type="ECO:0000313" key="8">
    <source>
        <dbReference type="Proteomes" id="UP000287865"/>
    </source>
</evidence>
<dbReference type="Proteomes" id="UP000249203">
    <property type="component" value="Unassembled WGS sequence"/>
</dbReference>
<dbReference type="InterPro" id="IPR006439">
    <property type="entry name" value="HAD-SF_hydro_IA"/>
</dbReference>
<sequence length="220" mass="24091">MTLRRPRGVLFDLDGTLLDTAADLHHALTQVLNTHRLPLVSLEQARPVASHGSAGLLSLGFGSKFNADTQADLRAAFLSVYAADPYSRTQYFDGISELLTQLDAQDVQYGIVTNKPTQFTQALLPHFPQLAACRAVVCGDTLDVAKPHPAPLYLAAEQLGLEPNECWYVGDAERDIQAGRAAGMLTVLAHYGYVSEQDTPALWQADTEIQYPLQLLDLWT</sequence>
<evidence type="ECO:0000256" key="4">
    <source>
        <dbReference type="ARBA" id="ARBA00023277"/>
    </source>
</evidence>
<dbReference type="AlphaFoldDB" id="A0A327X0Y1"/>
<dbReference type="GO" id="GO:0046872">
    <property type="term" value="F:metal ion binding"/>
    <property type="evidence" value="ECO:0007669"/>
    <property type="project" value="UniProtKB-KW"/>
</dbReference>
<evidence type="ECO:0000256" key="1">
    <source>
        <dbReference type="ARBA" id="ARBA00022723"/>
    </source>
</evidence>
<dbReference type="Pfam" id="PF13419">
    <property type="entry name" value="HAD_2"/>
    <property type="match status" value="1"/>
</dbReference>
<dbReference type="SFLD" id="SFLDS00003">
    <property type="entry name" value="Haloacid_Dehalogenase"/>
    <property type="match status" value="1"/>
</dbReference>
<proteinExistence type="predicted"/>
<dbReference type="InterPro" id="IPR050155">
    <property type="entry name" value="HAD-like_hydrolase_sf"/>
</dbReference>
<dbReference type="InterPro" id="IPR023198">
    <property type="entry name" value="PGP-like_dom2"/>
</dbReference>
<gene>
    <name evidence="6" type="primary">gph</name>
    <name evidence="5" type="ORF">B0I24_10449</name>
    <name evidence="6" type="ORF">CWE07_05825</name>
</gene>